<dbReference type="EMBL" id="RWIC01001802">
    <property type="protein sequence ID" value="TKC34611.1"/>
    <property type="molecule type" value="Genomic_DNA"/>
</dbReference>
<sequence>RCSGREPFALGHFNTTGQDSYNKLRPLTSPQIGQTKVCHPGDTLKSRCSLKAVACGDYFVLTQKDLKSVSDKTLLISLPAASRTEGP</sequence>
<accession>A0A4U1EEM7</accession>
<dbReference type="AlphaFoldDB" id="A0A4U1EEM7"/>
<gene>
    <name evidence="1" type="ORF">EI555_012249</name>
</gene>
<organism evidence="1 2">
    <name type="scientific">Monodon monoceros</name>
    <name type="common">Narwhal</name>
    <name type="synonym">Ceratodon monodon</name>
    <dbReference type="NCBI Taxonomy" id="40151"/>
    <lineage>
        <taxon>Eukaryota</taxon>
        <taxon>Metazoa</taxon>
        <taxon>Chordata</taxon>
        <taxon>Craniata</taxon>
        <taxon>Vertebrata</taxon>
        <taxon>Euteleostomi</taxon>
        <taxon>Mammalia</taxon>
        <taxon>Eutheria</taxon>
        <taxon>Laurasiatheria</taxon>
        <taxon>Artiodactyla</taxon>
        <taxon>Whippomorpha</taxon>
        <taxon>Cetacea</taxon>
        <taxon>Odontoceti</taxon>
        <taxon>Monodontidae</taxon>
        <taxon>Monodon</taxon>
    </lineage>
</organism>
<dbReference type="Proteomes" id="UP000308365">
    <property type="component" value="Unassembled WGS sequence"/>
</dbReference>
<reference evidence="2" key="1">
    <citation type="journal article" date="2019" name="IScience">
        <title>Narwhal Genome Reveals Long-Term Low Genetic Diversity despite Current Large Abundance Size.</title>
        <authorList>
            <person name="Westbury M.V."/>
            <person name="Petersen B."/>
            <person name="Garde E."/>
            <person name="Heide-Jorgensen M.P."/>
            <person name="Lorenzen E.D."/>
        </authorList>
    </citation>
    <scope>NUCLEOTIDE SEQUENCE [LARGE SCALE GENOMIC DNA]</scope>
</reference>
<protein>
    <submittedName>
        <fullName evidence="1">Uncharacterized protein</fullName>
    </submittedName>
</protein>
<proteinExistence type="predicted"/>
<evidence type="ECO:0000313" key="1">
    <source>
        <dbReference type="EMBL" id="TKC34611.1"/>
    </source>
</evidence>
<evidence type="ECO:0000313" key="2">
    <source>
        <dbReference type="Proteomes" id="UP000308365"/>
    </source>
</evidence>
<name>A0A4U1EEM7_MONMO</name>
<feature type="non-terminal residue" evidence="1">
    <location>
        <position position="1"/>
    </location>
</feature>
<feature type="non-terminal residue" evidence="1">
    <location>
        <position position="87"/>
    </location>
</feature>
<comment type="caution">
    <text evidence="1">The sequence shown here is derived from an EMBL/GenBank/DDBJ whole genome shotgun (WGS) entry which is preliminary data.</text>
</comment>